<keyword evidence="3" id="KW-0998">Cell outer membrane</keyword>
<evidence type="ECO:0000313" key="7">
    <source>
        <dbReference type="EMBL" id="MEX1670757.1"/>
    </source>
</evidence>
<sequence>MTNREIDTEQSSFDSNARNNSNNEVLRPDLAVSSVTKPKGNRGAFETGNSEGSARFGNRYDEMSLQSKQYSSPTDDRRATESGVRGDSSDNVGAFNTGTASAKLVGENGISNLGLNSEGSEVSLHRGDANATRYSPDPRELNHTGRAAPSVASQGGGAYSQLRGAVSEQIVDAKSAATCKLEPSTNLPFDNIKFDVDKAVLSELAQETIESAVAYLKLCSIEMIEIGGHTDSVMSSDYNHSLSQRRAEVVLNYMVELGFDSAKVRAHGYGEEQPVASNDSVEDRAKNRRVEIKIISFSE</sequence>
<feature type="compositionally biased region" description="Polar residues" evidence="5">
    <location>
        <begin position="8"/>
        <end position="24"/>
    </location>
</feature>
<feature type="domain" description="OmpA-like" evidence="6">
    <location>
        <begin position="181"/>
        <end position="298"/>
    </location>
</feature>
<evidence type="ECO:0000256" key="2">
    <source>
        <dbReference type="ARBA" id="ARBA00023136"/>
    </source>
</evidence>
<gene>
    <name evidence="7" type="ORF">AB4876_17700</name>
</gene>
<dbReference type="PRINTS" id="PR01021">
    <property type="entry name" value="OMPADOMAIN"/>
</dbReference>
<dbReference type="Proteomes" id="UP001557485">
    <property type="component" value="Unassembled WGS sequence"/>
</dbReference>
<dbReference type="Pfam" id="PF00691">
    <property type="entry name" value="OmpA"/>
    <property type="match status" value="1"/>
</dbReference>
<evidence type="ECO:0000256" key="4">
    <source>
        <dbReference type="PROSITE-ProRule" id="PRU00473"/>
    </source>
</evidence>
<comment type="subcellular location">
    <subcellularLocation>
        <location evidence="1">Cell outer membrane</location>
    </subcellularLocation>
</comment>
<accession>A0ABV3UB32</accession>
<dbReference type="InterPro" id="IPR006664">
    <property type="entry name" value="OMP_bac"/>
</dbReference>
<protein>
    <submittedName>
        <fullName evidence="7">OmpA family protein</fullName>
    </submittedName>
</protein>
<dbReference type="PANTHER" id="PTHR30329:SF21">
    <property type="entry name" value="LIPOPROTEIN YIAD-RELATED"/>
    <property type="match status" value="1"/>
</dbReference>
<comment type="caution">
    <text evidence="7">The sequence shown here is derived from an EMBL/GenBank/DDBJ whole genome shotgun (WGS) entry which is preliminary data.</text>
</comment>
<dbReference type="PRINTS" id="PR01023">
    <property type="entry name" value="NAFLGMOTY"/>
</dbReference>
<evidence type="ECO:0000256" key="5">
    <source>
        <dbReference type="SAM" id="MobiDB-lite"/>
    </source>
</evidence>
<organism evidence="7 8">
    <name type="scientific">Zhongshania guokunii</name>
    <dbReference type="NCBI Taxonomy" id="641783"/>
    <lineage>
        <taxon>Bacteria</taxon>
        <taxon>Pseudomonadati</taxon>
        <taxon>Pseudomonadota</taxon>
        <taxon>Gammaproteobacteria</taxon>
        <taxon>Cellvibrionales</taxon>
        <taxon>Spongiibacteraceae</taxon>
        <taxon>Zhongshania</taxon>
    </lineage>
</organism>
<feature type="region of interest" description="Disordered" evidence="5">
    <location>
        <begin position="1"/>
        <end position="95"/>
    </location>
</feature>
<dbReference type="EMBL" id="JBFRYA010000022">
    <property type="protein sequence ID" value="MEX1670757.1"/>
    <property type="molecule type" value="Genomic_DNA"/>
</dbReference>
<dbReference type="CDD" id="cd07185">
    <property type="entry name" value="OmpA_C-like"/>
    <property type="match status" value="1"/>
</dbReference>
<proteinExistence type="predicted"/>
<dbReference type="InterPro" id="IPR050330">
    <property type="entry name" value="Bact_OuterMem_StrucFunc"/>
</dbReference>
<evidence type="ECO:0000313" key="8">
    <source>
        <dbReference type="Proteomes" id="UP001557485"/>
    </source>
</evidence>
<evidence type="ECO:0000256" key="1">
    <source>
        <dbReference type="ARBA" id="ARBA00004442"/>
    </source>
</evidence>
<keyword evidence="2 4" id="KW-0472">Membrane</keyword>
<dbReference type="PROSITE" id="PS51123">
    <property type="entry name" value="OMPA_2"/>
    <property type="match status" value="1"/>
</dbReference>
<evidence type="ECO:0000256" key="3">
    <source>
        <dbReference type="ARBA" id="ARBA00023237"/>
    </source>
</evidence>
<feature type="region of interest" description="Disordered" evidence="5">
    <location>
        <begin position="116"/>
        <end position="154"/>
    </location>
</feature>
<dbReference type="InterPro" id="IPR036737">
    <property type="entry name" value="OmpA-like_sf"/>
</dbReference>
<dbReference type="InterPro" id="IPR006665">
    <property type="entry name" value="OmpA-like"/>
</dbReference>
<dbReference type="SUPFAM" id="SSF103088">
    <property type="entry name" value="OmpA-like"/>
    <property type="match status" value="1"/>
</dbReference>
<dbReference type="RefSeq" id="WP_368383064.1">
    <property type="nucleotide sequence ID" value="NZ_JBFRYA010000022.1"/>
</dbReference>
<reference evidence="7 8" key="1">
    <citation type="journal article" date="2011" name="Int. J. Syst. Evol. Microbiol.">
        <title>Zhongshania antarctica gen. nov., sp. nov. and Zhongshania guokunii sp. nov., gammaproteobacteria respectively isolated from coastal attached (fast) ice and surface seawater of the Antarctic.</title>
        <authorList>
            <person name="Li H.J."/>
            <person name="Zhang X.Y."/>
            <person name="Chen C.X."/>
            <person name="Zhang Y.J."/>
            <person name="Gao Z.M."/>
            <person name="Yu Y."/>
            <person name="Chen X.L."/>
            <person name="Chen B."/>
            <person name="Zhang Y.Z."/>
        </authorList>
    </citation>
    <scope>NUCLEOTIDE SEQUENCE [LARGE SCALE GENOMIC DNA]</scope>
    <source>
        <strain evidence="7 8">ZS6-22T</strain>
    </source>
</reference>
<dbReference type="Gene3D" id="3.30.1330.60">
    <property type="entry name" value="OmpA-like domain"/>
    <property type="match status" value="1"/>
</dbReference>
<name>A0ABV3UB32_9GAMM</name>
<feature type="compositionally biased region" description="Polar residues" evidence="5">
    <location>
        <begin position="64"/>
        <end position="73"/>
    </location>
</feature>
<keyword evidence="8" id="KW-1185">Reference proteome</keyword>
<evidence type="ECO:0000259" key="6">
    <source>
        <dbReference type="PROSITE" id="PS51123"/>
    </source>
</evidence>
<dbReference type="PANTHER" id="PTHR30329">
    <property type="entry name" value="STATOR ELEMENT OF FLAGELLAR MOTOR COMPLEX"/>
    <property type="match status" value="1"/>
</dbReference>